<protein>
    <submittedName>
        <fullName evidence="2">EAL domain-containing protein</fullName>
    </submittedName>
</protein>
<dbReference type="Proteomes" id="UP000095286">
    <property type="component" value="Unplaced"/>
</dbReference>
<evidence type="ECO:0000313" key="2">
    <source>
        <dbReference type="WBParaSite" id="RSKR_0000608250.1"/>
    </source>
</evidence>
<reference evidence="2" key="1">
    <citation type="submission" date="2016-11" db="UniProtKB">
        <authorList>
            <consortium name="WormBaseParasite"/>
        </authorList>
    </citation>
    <scope>IDENTIFICATION</scope>
    <source>
        <strain evidence="2">KR3021</strain>
    </source>
</reference>
<evidence type="ECO:0000313" key="1">
    <source>
        <dbReference type="Proteomes" id="UP000095286"/>
    </source>
</evidence>
<dbReference type="WBParaSite" id="RSKR_0000608250.1">
    <property type="protein sequence ID" value="RSKR_0000608250.1"/>
    <property type="gene ID" value="RSKR_0000608250"/>
</dbReference>
<accession>A0AC35TZ52</accession>
<organism evidence="1 2">
    <name type="scientific">Rhabditophanes sp. KR3021</name>
    <dbReference type="NCBI Taxonomy" id="114890"/>
    <lineage>
        <taxon>Eukaryota</taxon>
        <taxon>Metazoa</taxon>
        <taxon>Ecdysozoa</taxon>
        <taxon>Nematoda</taxon>
        <taxon>Chromadorea</taxon>
        <taxon>Rhabditida</taxon>
        <taxon>Tylenchina</taxon>
        <taxon>Panagrolaimomorpha</taxon>
        <taxon>Strongyloidoidea</taxon>
        <taxon>Alloionematidae</taxon>
        <taxon>Rhabditophanes</taxon>
    </lineage>
</organism>
<name>A0AC35TZ52_9BILA</name>
<proteinExistence type="predicted"/>
<sequence length="74" mass="8464">MVCFVMESVVGKRPMETFAESAMGRALLNPRIYRRLINTPELEQKLAFLNLFCFHLVGHNIAGRNVANQREISN</sequence>